<gene>
    <name evidence="1" type="ORF">CJ263_08605</name>
</gene>
<protein>
    <submittedName>
        <fullName evidence="1">Uncharacterized protein</fullName>
    </submittedName>
</protein>
<dbReference type="EMBL" id="CP022957">
    <property type="protein sequence ID" value="ASV30272.1"/>
    <property type="molecule type" value="Genomic_DNA"/>
</dbReference>
<dbReference type="Proteomes" id="UP000215244">
    <property type="component" value="Chromosome"/>
</dbReference>
<evidence type="ECO:0000313" key="2">
    <source>
        <dbReference type="Proteomes" id="UP000215244"/>
    </source>
</evidence>
<reference evidence="1 2" key="1">
    <citation type="submission" date="2017-08" db="EMBL/GenBank/DDBJ databases">
        <title>The complete genome sequence of Maribacter sp. B1, isolated from deep-sea sediment.</title>
        <authorList>
            <person name="Wu Y.-H."/>
            <person name="Cheng H."/>
            <person name="Xu X.-W."/>
        </authorList>
    </citation>
    <scope>NUCLEOTIDE SEQUENCE [LARGE SCALE GENOMIC DNA]</scope>
    <source>
        <strain evidence="1 2">B1</strain>
    </source>
</reference>
<proteinExistence type="predicted"/>
<organism evidence="1 2">
    <name type="scientific">Maribacter cobaltidurans</name>
    <dbReference type="NCBI Taxonomy" id="1178778"/>
    <lineage>
        <taxon>Bacteria</taxon>
        <taxon>Pseudomonadati</taxon>
        <taxon>Bacteroidota</taxon>
        <taxon>Flavobacteriia</taxon>
        <taxon>Flavobacteriales</taxon>
        <taxon>Flavobacteriaceae</taxon>
        <taxon>Maribacter</taxon>
    </lineage>
</organism>
<evidence type="ECO:0000313" key="1">
    <source>
        <dbReference type="EMBL" id="ASV30272.1"/>
    </source>
</evidence>
<dbReference type="KEGG" id="marb:CJ263_08605"/>
<name>A0A223V4N4_9FLAO</name>
<dbReference type="AlphaFoldDB" id="A0A223V4N4"/>
<accession>A0A223V4N4</accession>
<sequence length="70" mass="8197">MRKFLKSYPFLTTKKLPSLVREGCFTLVKWGGSEFDTFSITEKRFQNVKVGILDFSRSTLFRFEMTFGSL</sequence>
<keyword evidence="2" id="KW-1185">Reference proteome</keyword>